<dbReference type="EMBL" id="MF417907">
    <property type="protein sequence ID" value="ASN70494.1"/>
    <property type="molecule type" value="Genomic_DNA"/>
</dbReference>
<gene>
    <name evidence="2" type="ORF">7F7_54</name>
</gene>
<protein>
    <submittedName>
        <fullName evidence="2">Putative topoisomerase</fullName>
    </submittedName>
</protein>
<sequence>MAEQPNFSDKFRELNSRDVSAHVEKKQNLNYLSWAYVQQELTKEDPNYTERVIEFPYPDSTNENFFVPYLKTNEGYMVCVELTVFGVTKREWLPVLDFRNKPVTVGSATAIFDINKATKRCMVKCAAKFGLGNYLYLGEETPSPNEKDITELEERINQFVTLSQEKGRDATLDKTMRWLGIQNINNINQKDIAAAHQKLDGGLKQLDKENGND</sequence>
<evidence type="ECO:0000313" key="2">
    <source>
        <dbReference type="EMBL" id="ASN70494.1"/>
    </source>
</evidence>
<accession>A0A2H4J5F4</accession>
<name>A0A2H4J5F4_9CAUD</name>
<feature type="domain" description="SSAP RNA binding" evidence="1">
    <location>
        <begin position="11"/>
        <end position="158"/>
    </location>
</feature>
<organism evidence="2">
    <name type="scientific">uncultured Caudovirales phage</name>
    <dbReference type="NCBI Taxonomy" id="2100421"/>
    <lineage>
        <taxon>Viruses</taxon>
        <taxon>Duplodnaviria</taxon>
        <taxon>Heunggongvirae</taxon>
        <taxon>Uroviricota</taxon>
        <taxon>Caudoviricetes</taxon>
        <taxon>Peduoviridae</taxon>
        <taxon>Maltschvirus</taxon>
        <taxon>Maltschvirus maltsch</taxon>
    </lineage>
</organism>
<evidence type="ECO:0000259" key="1">
    <source>
        <dbReference type="Pfam" id="PF06378"/>
    </source>
</evidence>
<reference evidence="2" key="1">
    <citation type="submission" date="2017-06" db="EMBL/GenBank/DDBJ databases">
        <title>Novel phages from South African skin metaviromes.</title>
        <authorList>
            <person name="van Zyl L.J."/>
            <person name="Abrahams Y."/>
            <person name="Stander E.A."/>
            <person name="Kirby B.M."/>
            <person name="Clavaud C."/>
            <person name="Farcet C."/>
            <person name="Breton L."/>
            <person name="Trindade M.I."/>
        </authorList>
    </citation>
    <scope>NUCLEOTIDE SEQUENCE</scope>
</reference>
<proteinExistence type="predicted"/>
<dbReference type="InterPro" id="IPR009425">
    <property type="entry name" value="DSRM_SSAP"/>
</dbReference>
<keyword evidence="2" id="KW-0413">Isomerase</keyword>
<dbReference type="GO" id="GO:0016853">
    <property type="term" value="F:isomerase activity"/>
    <property type="evidence" value="ECO:0007669"/>
    <property type="project" value="UniProtKB-KW"/>
</dbReference>
<dbReference type="Pfam" id="PF06378">
    <property type="entry name" value="SSAP_Sak"/>
    <property type="match status" value="1"/>
</dbReference>